<feature type="region of interest" description="Disordered" evidence="6">
    <location>
        <begin position="633"/>
        <end position="679"/>
    </location>
</feature>
<dbReference type="SMART" id="SM00389">
    <property type="entry name" value="HOX"/>
    <property type="match status" value="1"/>
</dbReference>
<evidence type="ECO:0000259" key="7">
    <source>
        <dbReference type="PROSITE" id="PS50071"/>
    </source>
</evidence>
<keyword evidence="4" id="KW-0479">Metal-binding</keyword>
<feature type="compositionally biased region" description="Polar residues" evidence="6">
    <location>
        <begin position="204"/>
        <end position="215"/>
    </location>
</feature>
<evidence type="ECO:0000256" key="2">
    <source>
        <dbReference type="ARBA" id="ARBA00023155"/>
    </source>
</evidence>
<evidence type="ECO:0000259" key="8">
    <source>
        <dbReference type="PROSITE" id="PS50157"/>
    </source>
</evidence>
<feature type="compositionally biased region" description="Pro residues" evidence="6">
    <location>
        <begin position="642"/>
        <end position="657"/>
    </location>
</feature>
<dbReference type="EMBL" id="MNUE01000037">
    <property type="protein sequence ID" value="OJD32688.1"/>
    <property type="molecule type" value="Genomic_DNA"/>
</dbReference>
<accession>A0A1J9QW85</accession>
<dbReference type="PROSITE" id="PS00028">
    <property type="entry name" value="ZINC_FINGER_C2H2_1"/>
    <property type="match status" value="2"/>
</dbReference>
<evidence type="ECO:0000313" key="10">
    <source>
        <dbReference type="Proteomes" id="UP000183809"/>
    </source>
</evidence>
<dbReference type="SUPFAM" id="SSF46689">
    <property type="entry name" value="Homeodomain-like"/>
    <property type="match status" value="1"/>
</dbReference>
<keyword evidence="1 5" id="KW-0238">DNA-binding</keyword>
<feature type="region of interest" description="Disordered" evidence="6">
    <location>
        <begin position="516"/>
        <end position="580"/>
    </location>
</feature>
<dbReference type="CDD" id="cd00086">
    <property type="entry name" value="homeodomain"/>
    <property type="match status" value="1"/>
</dbReference>
<evidence type="ECO:0000256" key="1">
    <source>
        <dbReference type="ARBA" id="ARBA00023125"/>
    </source>
</evidence>
<dbReference type="InterPro" id="IPR009057">
    <property type="entry name" value="Homeodomain-like_sf"/>
</dbReference>
<reference evidence="9 10" key="1">
    <citation type="submission" date="2016-10" db="EMBL/GenBank/DDBJ databases">
        <title>Proteomics and genomics reveal pathogen-plant mechanisms compatible with a hemibiotrophic lifestyle of Diplodia corticola.</title>
        <authorList>
            <person name="Fernandes I."/>
            <person name="De Jonge R."/>
            <person name="Van De Peer Y."/>
            <person name="Devreese B."/>
            <person name="Alves A."/>
            <person name="Esteves A.C."/>
        </authorList>
    </citation>
    <scope>NUCLEOTIDE SEQUENCE [LARGE SCALE GENOMIC DNA]</scope>
    <source>
        <strain evidence="9 10">CBS 112549</strain>
    </source>
</reference>
<feature type="domain" description="Homeobox" evidence="7">
    <location>
        <begin position="137"/>
        <end position="200"/>
    </location>
</feature>
<sequence>MDHPPRSTHAVDDAMQAYFQHPAHQWPDPMRVDSHPEDIPWDDGASNWWLPQDTPDQFDHFAAFPPQQSGPWSVDQCPPAAFDFQGAHFHPAAPVPQPGFEPIPDSAQLIPHDALDGLLNPQPFSPLGFEPSCSDHQGKQRVRQRISSPAKAILHQWFDDHIEDPYLEREDVSTLSQATGLTPRQVRTFFANARARKLPAPLPGQQSPPALSSTDGAREAKASAAAGNKPKQRHASITPSVKPDPGAQPRTQQSPMQRYLSSSPEDEGVSEEALQHAAAFCAPQSSAQANTEGIASAPRRNPDAFSEVASSNSSNSSHASIDSVVNRVPRRGRKRHRGSLRRSSTVVRERIDRSRIFQCTFCNRDFAQKYDWRRHEESVHIPQKEWICMPDGPLRTDGDSGFQFCVFCEQPNPSHDHLQRHNHTPCLSAPQTSRTFTRKDKLIQHLGQVHKQAQMSATMQTWCRRVSRNIAIACGICGLRLCTWNERVEHISTHFVDGIDMRYWLGAPGGVASLAAPAATTEHHAHHRHDPSTSSSSSSSALTPQPPPPPPPTVVDPLFPACTSPLPHTSAHDPSGARSHSCTACALRFPRYSDTVFHERQAHRLYKPRPQPTEDGANIASPLQQLQQLPYAAKFGIGGPRATPPPPPPPPSPPSPPSSAVWQRHGGGRGPVASLVQRH</sequence>
<proteinExistence type="predicted"/>
<keyword evidence="10" id="KW-1185">Reference proteome</keyword>
<dbReference type="GeneID" id="31015313"/>
<comment type="subcellular location">
    <subcellularLocation>
        <location evidence="5">Nucleus</location>
    </subcellularLocation>
</comment>
<dbReference type="InterPro" id="IPR001356">
    <property type="entry name" value="HD"/>
</dbReference>
<dbReference type="GO" id="GO:0005634">
    <property type="term" value="C:nucleus"/>
    <property type="evidence" value="ECO:0007669"/>
    <property type="project" value="UniProtKB-SubCell"/>
</dbReference>
<dbReference type="GO" id="GO:0006355">
    <property type="term" value="P:regulation of DNA-templated transcription"/>
    <property type="evidence" value="ECO:0007669"/>
    <property type="project" value="InterPro"/>
</dbReference>
<dbReference type="SMART" id="SM00355">
    <property type="entry name" value="ZnF_C2H2"/>
    <property type="match status" value="3"/>
</dbReference>
<dbReference type="PROSITE" id="PS50071">
    <property type="entry name" value="HOMEOBOX_2"/>
    <property type="match status" value="1"/>
</dbReference>
<keyword evidence="4" id="KW-0862">Zinc</keyword>
<dbReference type="GO" id="GO:0008270">
    <property type="term" value="F:zinc ion binding"/>
    <property type="evidence" value="ECO:0007669"/>
    <property type="project" value="UniProtKB-KW"/>
</dbReference>
<feature type="domain" description="C2H2-type" evidence="8">
    <location>
        <begin position="580"/>
        <end position="608"/>
    </location>
</feature>
<feature type="compositionally biased region" description="Polar residues" evidence="6">
    <location>
        <begin position="249"/>
        <end position="263"/>
    </location>
</feature>
<keyword evidence="3 5" id="KW-0539">Nucleus</keyword>
<feature type="compositionally biased region" description="Polar residues" evidence="6">
    <location>
        <begin position="283"/>
        <end position="293"/>
    </location>
</feature>
<dbReference type="Proteomes" id="UP000183809">
    <property type="component" value="Unassembled WGS sequence"/>
</dbReference>
<feature type="compositionally biased region" description="Low complexity" evidence="6">
    <location>
        <begin position="532"/>
        <end position="543"/>
    </location>
</feature>
<dbReference type="GO" id="GO:0003677">
    <property type="term" value="F:DNA binding"/>
    <property type="evidence" value="ECO:0007669"/>
    <property type="project" value="UniProtKB-UniRule"/>
</dbReference>
<evidence type="ECO:0000256" key="6">
    <source>
        <dbReference type="SAM" id="MobiDB-lite"/>
    </source>
</evidence>
<protein>
    <submittedName>
        <fullName evidence="9">C2h2 type zinc finger containing protein</fullName>
    </submittedName>
</protein>
<dbReference type="RefSeq" id="XP_020128948.1">
    <property type="nucleotide sequence ID" value="XM_020275052.1"/>
</dbReference>
<dbReference type="PROSITE" id="PS50157">
    <property type="entry name" value="ZINC_FINGER_C2H2_2"/>
    <property type="match status" value="2"/>
</dbReference>
<dbReference type="InterPro" id="IPR013087">
    <property type="entry name" value="Znf_C2H2_type"/>
</dbReference>
<feature type="DNA-binding region" description="Homeobox" evidence="5">
    <location>
        <begin position="139"/>
        <end position="201"/>
    </location>
</feature>
<dbReference type="InterPro" id="IPR008422">
    <property type="entry name" value="KN_HD"/>
</dbReference>
<gene>
    <name evidence="9" type="ORF">BKCO1_3700017</name>
</gene>
<feature type="region of interest" description="Disordered" evidence="6">
    <location>
        <begin position="197"/>
        <end position="342"/>
    </location>
</feature>
<dbReference type="Pfam" id="PF05920">
    <property type="entry name" value="Homeobox_KN"/>
    <property type="match status" value="1"/>
</dbReference>
<feature type="domain" description="C2H2-type" evidence="8">
    <location>
        <begin position="357"/>
        <end position="385"/>
    </location>
</feature>
<evidence type="ECO:0000313" key="9">
    <source>
        <dbReference type="EMBL" id="OJD32688.1"/>
    </source>
</evidence>
<name>A0A1J9QW85_9PEZI</name>
<evidence type="ECO:0000256" key="3">
    <source>
        <dbReference type="ARBA" id="ARBA00023242"/>
    </source>
</evidence>
<dbReference type="OrthoDB" id="5399138at2759"/>
<feature type="compositionally biased region" description="Low complexity" evidence="6">
    <location>
        <begin position="304"/>
        <end position="327"/>
    </location>
</feature>
<organism evidence="9 10">
    <name type="scientific">Diplodia corticola</name>
    <dbReference type="NCBI Taxonomy" id="236234"/>
    <lineage>
        <taxon>Eukaryota</taxon>
        <taxon>Fungi</taxon>
        <taxon>Dikarya</taxon>
        <taxon>Ascomycota</taxon>
        <taxon>Pezizomycotina</taxon>
        <taxon>Dothideomycetes</taxon>
        <taxon>Dothideomycetes incertae sedis</taxon>
        <taxon>Botryosphaeriales</taxon>
        <taxon>Botryosphaeriaceae</taxon>
        <taxon>Diplodia</taxon>
    </lineage>
</organism>
<keyword evidence="2 5" id="KW-0371">Homeobox</keyword>
<dbReference type="AlphaFoldDB" id="A0A1J9QW85"/>
<evidence type="ECO:0000256" key="5">
    <source>
        <dbReference type="PROSITE-ProRule" id="PRU00108"/>
    </source>
</evidence>
<feature type="compositionally biased region" description="Basic residues" evidence="6">
    <location>
        <begin position="328"/>
        <end position="340"/>
    </location>
</feature>
<keyword evidence="4" id="KW-0863">Zinc-finger</keyword>
<dbReference type="Gene3D" id="1.10.10.60">
    <property type="entry name" value="Homeodomain-like"/>
    <property type="match status" value="1"/>
</dbReference>
<evidence type="ECO:0000256" key="4">
    <source>
        <dbReference type="PROSITE-ProRule" id="PRU00042"/>
    </source>
</evidence>
<comment type="caution">
    <text evidence="9">The sequence shown here is derived from an EMBL/GenBank/DDBJ whole genome shotgun (WGS) entry which is preliminary data.</text>
</comment>
<feature type="compositionally biased region" description="Pro residues" evidence="6">
    <location>
        <begin position="544"/>
        <end position="554"/>
    </location>
</feature>
<dbReference type="STRING" id="236234.A0A1J9QW85"/>